<dbReference type="SUPFAM" id="SSF102114">
    <property type="entry name" value="Radical SAM enzymes"/>
    <property type="match status" value="1"/>
</dbReference>
<proteinExistence type="predicted"/>
<organism evidence="7">
    <name type="scientific">Desulfofervidus auxilii</name>
    <dbReference type="NCBI Taxonomy" id="1621989"/>
    <lineage>
        <taxon>Bacteria</taxon>
        <taxon>Pseudomonadati</taxon>
        <taxon>Thermodesulfobacteriota</taxon>
        <taxon>Candidatus Desulfofervidia</taxon>
        <taxon>Candidatus Desulfofervidales</taxon>
        <taxon>Candidatus Desulfofervidaceae</taxon>
        <taxon>Candidatus Desulfofervidus</taxon>
    </lineage>
</organism>
<keyword evidence="5" id="KW-0411">Iron-sulfur</keyword>
<dbReference type="InterPro" id="IPR058240">
    <property type="entry name" value="rSAM_sf"/>
</dbReference>
<evidence type="ECO:0000256" key="5">
    <source>
        <dbReference type="ARBA" id="ARBA00023014"/>
    </source>
</evidence>
<protein>
    <submittedName>
        <fullName evidence="7">Radical SAM protein</fullName>
    </submittedName>
</protein>
<accession>A0A7V0I9Y0</accession>
<comment type="cofactor">
    <cofactor evidence="1">
        <name>[4Fe-4S] cluster</name>
        <dbReference type="ChEBI" id="CHEBI:49883"/>
    </cofactor>
</comment>
<dbReference type="SFLD" id="SFLDS00029">
    <property type="entry name" value="Radical_SAM"/>
    <property type="match status" value="1"/>
</dbReference>
<evidence type="ECO:0000259" key="6">
    <source>
        <dbReference type="PROSITE" id="PS51918"/>
    </source>
</evidence>
<dbReference type="AlphaFoldDB" id="A0A7V0I9Y0"/>
<dbReference type="GO" id="GO:0051536">
    <property type="term" value="F:iron-sulfur cluster binding"/>
    <property type="evidence" value="ECO:0007669"/>
    <property type="project" value="UniProtKB-KW"/>
</dbReference>
<dbReference type="EMBL" id="DQWQ01000056">
    <property type="protein sequence ID" value="HDD35403.1"/>
    <property type="molecule type" value="Genomic_DNA"/>
</dbReference>
<evidence type="ECO:0000313" key="7">
    <source>
        <dbReference type="EMBL" id="HDD35403.1"/>
    </source>
</evidence>
<dbReference type="Pfam" id="PF04055">
    <property type="entry name" value="Radical_SAM"/>
    <property type="match status" value="1"/>
</dbReference>
<dbReference type="CDD" id="cd01335">
    <property type="entry name" value="Radical_SAM"/>
    <property type="match status" value="1"/>
</dbReference>
<evidence type="ECO:0000256" key="3">
    <source>
        <dbReference type="ARBA" id="ARBA00022723"/>
    </source>
</evidence>
<dbReference type="SFLD" id="SFLDG01067">
    <property type="entry name" value="SPASM/twitch_domain_containing"/>
    <property type="match status" value="1"/>
</dbReference>
<evidence type="ECO:0000256" key="1">
    <source>
        <dbReference type="ARBA" id="ARBA00001966"/>
    </source>
</evidence>
<dbReference type="InterPro" id="IPR050377">
    <property type="entry name" value="Radical_SAM_PqqE_MftC-like"/>
</dbReference>
<reference evidence="7" key="1">
    <citation type="journal article" date="2020" name="mSystems">
        <title>Genome- and Community-Level Interaction Insights into Carbon Utilization and Element Cycling Functions of Hydrothermarchaeota in Hydrothermal Sediment.</title>
        <authorList>
            <person name="Zhou Z."/>
            <person name="Liu Y."/>
            <person name="Xu W."/>
            <person name="Pan J."/>
            <person name="Luo Z.H."/>
            <person name="Li M."/>
        </authorList>
    </citation>
    <scope>NUCLEOTIDE SEQUENCE [LARGE SCALE GENOMIC DNA]</scope>
    <source>
        <strain evidence="7">HyVt-113</strain>
    </source>
</reference>
<evidence type="ECO:0000256" key="2">
    <source>
        <dbReference type="ARBA" id="ARBA00022691"/>
    </source>
</evidence>
<dbReference type="PANTHER" id="PTHR11228:SF7">
    <property type="entry name" value="PQQA PEPTIDE CYCLASE"/>
    <property type="match status" value="1"/>
</dbReference>
<dbReference type="Proteomes" id="UP000885706">
    <property type="component" value="Unassembled WGS sequence"/>
</dbReference>
<name>A0A7V0I9Y0_DESA2</name>
<dbReference type="GO" id="GO:0046872">
    <property type="term" value="F:metal ion binding"/>
    <property type="evidence" value="ECO:0007669"/>
    <property type="project" value="UniProtKB-KW"/>
</dbReference>
<dbReference type="InterPro" id="IPR013785">
    <property type="entry name" value="Aldolase_TIM"/>
</dbReference>
<keyword evidence="2" id="KW-0949">S-adenosyl-L-methionine</keyword>
<gene>
    <name evidence="7" type="ORF">ENF30_01245</name>
</gene>
<dbReference type="Gene3D" id="3.20.20.70">
    <property type="entry name" value="Aldolase class I"/>
    <property type="match status" value="1"/>
</dbReference>
<feature type="domain" description="Radical SAM core" evidence="6">
    <location>
        <begin position="1"/>
        <end position="202"/>
    </location>
</feature>
<sequence>MNYEIQTCVIEITEKCVNKCVGCFANKSPKEMSMETFSKILERLPVTKTVTISGGEPFMHPNLCEMVRKIKEKGSYAGIITSGAIFSEETMNGLKDSVDMLFVTIKYPNATDNYWKNNKKAFENALKLLEYCKDNKVPVGINWCVDKLNVKYFLPMVELSKKYGATLHLLRFLPYSEVFKKIFLDEKRWNKLCKIAMKYGCAISFPSKYDGYICHAGINRIGITVEGNVKPCLYIDHSVGNILNEEWPSIRNKLYKWRLERKDIKGCIVLGKKSKLNFIKKILFG</sequence>
<keyword evidence="3" id="KW-0479">Metal-binding</keyword>
<keyword evidence="4" id="KW-0408">Iron</keyword>
<comment type="caution">
    <text evidence="7">The sequence shown here is derived from an EMBL/GenBank/DDBJ whole genome shotgun (WGS) entry which is preliminary data.</text>
</comment>
<dbReference type="PROSITE" id="PS51918">
    <property type="entry name" value="RADICAL_SAM"/>
    <property type="match status" value="1"/>
</dbReference>
<dbReference type="GO" id="GO:0003824">
    <property type="term" value="F:catalytic activity"/>
    <property type="evidence" value="ECO:0007669"/>
    <property type="project" value="InterPro"/>
</dbReference>
<evidence type="ECO:0000256" key="4">
    <source>
        <dbReference type="ARBA" id="ARBA00023004"/>
    </source>
</evidence>
<dbReference type="PANTHER" id="PTHR11228">
    <property type="entry name" value="RADICAL SAM DOMAIN PROTEIN"/>
    <property type="match status" value="1"/>
</dbReference>
<dbReference type="InterPro" id="IPR007197">
    <property type="entry name" value="rSAM"/>
</dbReference>